<evidence type="ECO:0000313" key="2">
    <source>
        <dbReference type="Proteomes" id="UP000005546"/>
    </source>
</evidence>
<dbReference type="HOGENOM" id="CLU_3203131_0_0_10"/>
<dbReference type="Proteomes" id="UP000005546">
    <property type="component" value="Unassembled WGS sequence"/>
</dbReference>
<sequence length="45" mass="5190">MKPLIFSGFFICPKSGYVQSDIVVRHIFLPYFYRGTFSGFAPMSH</sequence>
<evidence type="ECO:0000313" key="1">
    <source>
        <dbReference type="EMBL" id="EGG50287.1"/>
    </source>
</evidence>
<name>F3QYL8_9BACT</name>
<protein>
    <submittedName>
        <fullName evidence="1">Uncharacterized protein</fullName>
    </submittedName>
</protein>
<accession>F3QYL8</accession>
<keyword evidence="2" id="KW-1185">Reference proteome</keyword>
<dbReference type="STRING" id="762982.HMPREF9442_03312"/>
<dbReference type="EMBL" id="AFBR01000094">
    <property type="protein sequence ID" value="EGG50287.1"/>
    <property type="molecule type" value="Genomic_DNA"/>
</dbReference>
<gene>
    <name evidence="1" type="ORF">HMPREF9442_03312</name>
</gene>
<comment type="caution">
    <text evidence="1">The sequence shown here is derived from an EMBL/GenBank/DDBJ whole genome shotgun (WGS) entry which is preliminary data.</text>
</comment>
<organism evidence="1 2">
    <name type="scientific">Paraprevotella xylaniphila YIT 11841</name>
    <dbReference type="NCBI Taxonomy" id="762982"/>
    <lineage>
        <taxon>Bacteria</taxon>
        <taxon>Pseudomonadati</taxon>
        <taxon>Bacteroidota</taxon>
        <taxon>Bacteroidia</taxon>
        <taxon>Bacteroidales</taxon>
        <taxon>Prevotellaceae</taxon>
        <taxon>Paraprevotella</taxon>
    </lineage>
</organism>
<proteinExistence type="predicted"/>
<dbReference type="AlphaFoldDB" id="F3QYL8"/>
<reference evidence="1 2" key="1">
    <citation type="submission" date="2011-02" db="EMBL/GenBank/DDBJ databases">
        <authorList>
            <person name="Weinstock G."/>
            <person name="Sodergren E."/>
            <person name="Clifton S."/>
            <person name="Fulton L."/>
            <person name="Fulton B."/>
            <person name="Courtney L."/>
            <person name="Fronick C."/>
            <person name="Harrison M."/>
            <person name="Strong C."/>
            <person name="Farmer C."/>
            <person name="Delahaunty K."/>
            <person name="Markovic C."/>
            <person name="Hall O."/>
            <person name="Minx P."/>
            <person name="Tomlinson C."/>
            <person name="Mitreva M."/>
            <person name="Hou S."/>
            <person name="Chen J."/>
            <person name="Wollam A."/>
            <person name="Pepin K.H."/>
            <person name="Johnson M."/>
            <person name="Bhonagiri V."/>
            <person name="Zhang X."/>
            <person name="Suruliraj S."/>
            <person name="Warren W."/>
            <person name="Chinwalla A."/>
            <person name="Mardis E.R."/>
            <person name="Wilson R.K."/>
        </authorList>
    </citation>
    <scope>NUCLEOTIDE SEQUENCE [LARGE SCALE GENOMIC DNA]</scope>
    <source>
        <strain evidence="1 2">YIT 11841</strain>
    </source>
</reference>